<gene>
    <name evidence="1" type="ORF">HAX54_002897</name>
</gene>
<evidence type="ECO:0000313" key="1">
    <source>
        <dbReference type="EMBL" id="MCD7466304.1"/>
    </source>
</evidence>
<organism evidence="1 2">
    <name type="scientific">Datura stramonium</name>
    <name type="common">Jimsonweed</name>
    <name type="synonym">Common thornapple</name>
    <dbReference type="NCBI Taxonomy" id="4076"/>
    <lineage>
        <taxon>Eukaryota</taxon>
        <taxon>Viridiplantae</taxon>
        <taxon>Streptophyta</taxon>
        <taxon>Embryophyta</taxon>
        <taxon>Tracheophyta</taxon>
        <taxon>Spermatophyta</taxon>
        <taxon>Magnoliopsida</taxon>
        <taxon>eudicotyledons</taxon>
        <taxon>Gunneridae</taxon>
        <taxon>Pentapetalae</taxon>
        <taxon>asterids</taxon>
        <taxon>lamiids</taxon>
        <taxon>Solanales</taxon>
        <taxon>Solanaceae</taxon>
        <taxon>Solanoideae</taxon>
        <taxon>Datureae</taxon>
        <taxon>Datura</taxon>
    </lineage>
</organism>
<protein>
    <submittedName>
        <fullName evidence="1">Uncharacterized protein</fullName>
    </submittedName>
</protein>
<dbReference type="EMBL" id="JACEIK010001130">
    <property type="protein sequence ID" value="MCD7466304.1"/>
    <property type="molecule type" value="Genomic_DNA"/>
</dbReference>
<proteinExistence type="predicted"/>
<evidence type="ECO:0000313" key="2">
    <source>
        <dbReference type="Proteomes" id="UP000823775"/>
    </source>
</evidence>
<sequence length="149" mass="16511">MASNLSSVTNVSSKVELETVYMKVLVMWSSDGCSNLSSASSSVVARYEFLDKARIGPLTRNPFQSPGFIPGAPSLLKEPDSKKYVQLSYKPSVAPKPIPKRPSMLDIPKFDRMTDTHEHILDFIMADKGNDLTKDEIESVLVKKFGETL</sequence>
<accession>A0ABS8T4K2</accession>
<reference evidence="1 2" key="1">
    <citation type="journal article" date="2021" name="BMC Genomics">
        <title>Datura genome reveals duplications of psychoactive alkaloid biosynthetic genes and high mutation rate following tissue culture.</title>
        <authorList>
            <person name="Rajewski A."/>
            <person name="Carter-House D."/>
            <person name="Stajich J."/>
            <person name="Litt A."/>
        </authorList>
    </citation>
    <scope>NUCLEOTIDE SEQUENCE [LARGE SCALE GENOMIC DNA]</scope>
    <source>
        <strain evidence="1">AR-01</strain>
    </source>
</reference>
<keyword evidence="2" id="KW-1185">Reference proteome</keyword>
<comment type="caution">
    <text evidence="1">The sequence shown here is derived from an EMBL/GenBank/DDBJ whole genome shotgun (WGS) entry which is preliminary data.</text>
</comment>
<name>A0ABS8T4K2_DATST</name>
<dbReference type="Proteomes" id="UP000823775">
    <property type="component" value="Unassembled WGS sequence"/>
</dbReference>